<keyword evidence="2" id="KW-1185">Reference proteome</keyword>
<evidence type="ECO:0000313" key="2">
    <source>
        <dbReference type="Proteomes" id="UP001060170"/>
    </source>
</evidence>
<dbReference type="Proteomes" id="UP001060170">
    <property type="component" value="Chromosome 12"/>
</dbReference>
<comment type="caution">
    <text evidence="1">The sequence shown here is derived from an EMBL/GenBank/DDBJ whole genome shotgun (WGS) entry which is preliminary data.</text>
</comment>
<reference evidence="2" key="1">
    <citation type="journal article" date="2018" name="BMC Genomics">
        <title>Genomic insights into host adaptation between the wheat stripe rust pathogen (Puccinia striiformis f. sp. tritici) and the barley stripe rust pathogen (Puccinia striiformis f. sp. hordei).</title>
        <authorList>
            <person name="Xia C."/>
            <person name="Wang M."/>
            <person name="Yin C."/>
            <person name="Cornejo O.E."/>
            <person name="Hulbert S.H."/>
            <person name="Chen X."/>
        </authorList>
    </citation>
    <scope>NUCLEOTIDE SEQUENCE [LARGE SCALE GENOMIC DNA]</scope>
    <source>
        <strain evidence="2">93-210</strain>
    </source>
</reference>
<sequence length="343" mass="39318">MAHVGYNFTGQQLIFGTTLSHPSNQHRTSPSMTRNKGRKHLTTEQKAKVVGMKASGLTVLQVSRLAELPRSTVDSILMRNRERGTVETTKRPGRPRKTTDRDSRELKDVLESNRKTKLSEVGDMIQTQVCDRTPRKRIRNLGYNSCVAVKKPYVNNKQKKNRLRFAREHSSWTVADWERVIWSDESSFEIGKNSELVRVWRTKQQKYNLECLEPTFKSGRSSTMVGGAFFGITKTPLVFIPPGQRKAADFIRNLSAKFRAEAKIDKIPKWPSQSPDLNPIENVWKVLKTNVQNFYHPRSVDEMHEALRQAWDDFPSSTLIHIIDSMPGRMQAVIEAEGGPTRW</sequence>
<accession>A0ACC0E082</accession>
<reference evidence="1 2" key="3">
    <citation type="journal article" date="2022" name="Microbiol. Spectr.">
        <title>Folding features and dynamics of 3D genome architecture in plant fungal pathogens.</title>
        <authorList>
            <person name="Xia C."/>
        </authorList>
    </citation>
    <scope>NUCLEOTIDE SEQUENCE [LARGE SCALE GENOMIC DNA]</scope>
    <source>
        <strain evidence="1 2">93-210</strain>
    </source>
</reference>
<protein>
    <submittedName>
        <fullName evidence="1">Uncharacterized protein</fullName>
    </submittedName>
</protein>
<name>A0ACC0E082_9BASI</name>
<proteinExistence type="predicted"/>
<gene>
    <name evidence="1" type="ORF">MJO28_012348</name>
</gene>
<dbReference type="EMBL" id="CM045876">
    <property type="protein sequence ID" value="KAI7942321.1"/>
    <property type="molecule type" value="Genomic_DNA"/>
</dbReference>
<reference evidence="2" key="2">
    <citation type="journal article" date="2018" name="Mol. Plant Microbe Interact.">
        <title>Genome sequence resources for the wheat stripe rust pathogen (Puccinia striiformis f. sp. tritici) and the barley stripe rust pathogen (Puccinia striiformis f. sp. hordei).</title>
        <authorList>
            <person name="Xia C."/>
            <person name="Wang M."/>
            <person name="Yin C."/>
            <person name="Cornejo O.E."/>
            <person name="Hulbert S.H."/>
            <person name="Chen X."/>
        </authorList>
    </citation>
    <scope>NUCLEOTIDE SEQUENCE [LARGE SCALE GENOMIC DNA]</scope>
    <source>
        <strain evidence="2">93-210</strain>
    </source>
</reference>
<evidence type="ECO:0000313" key="1">
    <source>
        <dbReference type="EMBL" id="KAI7942321.1"/>
    </source>
</evidence>
<organism evidence="1 2">
    <name type="scientific">Puccinia striiformis f. sp. tritici</name>
    <dbReference type="NCBI Taxonomy" id="168172"/>
    <lineage>
        <taxon>Eukaryota</taxon>
        <taxon>Fungi</taxon>
        <taxon>Dikarya</taxon>
        <taxon>Basidiomycota</taxon>
        <taxon>Pucciniomycotina</taxon>
        <taxon>Pucciniomycetes</taxon>
        <taxon>Pucciniales</taxon>
        <taxon>Pucciniaceae</taxon>
        <taxon>Puccinia</taxon>
    </lineage>
</organism>